<comment type="caution">
    <text evidence="2">The sequence shown here is derived from an EMBL/GenBank/DDBJ whole genome shotgun (WGS) entry which is preliminary data.</text>
</comment>
<reference evidence="2 3" key="1">
    <citation type="submission" date="2013-09" db="EMBL/GenBank/DDBJ databases">
        <title>Whole genome shotgun sequence of Vibrio proteolyticus NBRC 13287.</title>
        <authorList>
            <person name="Isaki S."/>
            <person name="Hosoyama A."/>
            <person name="Numata M."/>
            <person name="Hashimoto M."/>
            <person name="Hosoyama Y."/>
            <person name="Tsuchikane K."/>
            <person name="Noguchi M."/>
            <person name="Hirakata S."/>
            <person name="Ichikawa N."/>
            <person name="Ohji S."/>
            <person name="Yamazoe A."/>
            <person name="Fujita N."/>
        </authorList>
    </citation>
    <scope>NUCLEOTIDE SEQUENCE [LARGE SCALE GENOMIC DNA]</scope>
    <source>
        <strain evidence="2 3">NBRC 13287</strain>
    </source>
</reference>
<gene>
    <name evidence="2" type="ORF">VPR01S_04_00750</name>
</gene>
<dbReference type="EMBL" id="BATJ01000004">
    <property type="protein sequence ID" value="GAD66470.1"/>
    <property type="molecule type" value="Genomic_DNA"/>
</dbReference>
<dbReference type="STRING" id="1219065.VPR01S_04_00750"/>
<keyword evidence="1" id="KW-0732">Signal</keyword>
<dbReference type="RefSeq" id="WP_021704459.1">
    <property type="nucleotide sequence ID" value="NZ_BATJ01000004.1"/>
</dbReference>
<dbReference type="AlphaFoldDB" id="U2ZYG0"/>
<dbReference type="Proteomes" id="UP000016570">
    <property type="component" value="Unassembled WGS sequence"/>
</dbReference>
<dbReference type="Pfam" id="PF11075">
    <property type="entry name" value="DUF2780"/>
    <property type="match status" value="1"/>
</dbReference>
<feature type="chain" id="PRO_5004638897" description="DUF2059 domain-containing protein" evidence="1">
    <location>
        <begin position="23"/>
        <end position="147"/>
    </location>
</feature>
<keyword evidence="3" id="KW-1185">Reference proteome</keyword>
<sequence>MKKTYLIILSALSLLGPMSTPAADELDELIARNLQNREEHGLLTELRSHLPLTNRQAAMGSIALLLQASQQLDLKQLDELNHLLPSLDLEEAYYARDTYRLKVAEVFVNEGLDSAMAEVFAPLILEYLQHKGASATLLTQLEKIWQF</sequence>
<accession>U2ZYG0</accession>
<evidence type="ECO:0000313" key="2">
    <source>
        <dbReference type="EMBL" id="GAD66470.1"/>
    </source>
</evidence>
<evidence type="ECO:0000256" key="1">
    <source>
        <dbReference type="SAM" id="SignalP"/>
    </source>
</evidence>
<protein>
    <recommendedName>
        <fullName evidence="4">DUF2059 domain-containing protein</fullName>
    </recommendedName>
</protein>
<evidence type="ECO:0008006" key="4">
    <source>
        <dbReference type="Google" id="ProtNLM"/>
    </source>
</evidence>
<dbReference type="InterPro" id="IPR021302">
    <property type="entry name" value="DUF2780_VcgC/VcgE"/>
</dbReference>
<feature type="signal peptide" evidence="1">
    <location>
        <begin position="1"/>
        <end position="22"/>
    </location>
</feature>
<name>U2ZYG0_VIBPR</name>
<organism evidence="2 3">
    <name type="scientific">Vibrio proteolyticus NBRC 13287</name>
    <dbReference type="NCBI Taxonomy" id="1219065"/>
    <lineage>
        <taxon>Bacteria</taxon>
        <taxon>Pseudomonadati</taxon>
        <taxon>Pseudomonadota</taxon>
        <taxon>Gammaproteobacteria</taxon>
        <taxon>Vibrionales</taxon>
        <taxon>Vibrionaceae</taxon>
        <taxon>Vibrio</taxon>
    </lineage>
</organism>
<proteinExistence type="predicted"/>
<evidence type="ECO:0000313" key="3">
    <source>
        <dbReference type="Proteomes" id="UP000016570"/>
    </source>
</evidence>